<protein>
    <submittedName>
        <fullName evidence="2">Uncharacterized protein</fullName>
    </submittedName>
</protein>
<organism evidence="2 3">
    <name type="scientific">Goodea atripinnis</name>
    <dbReference type="NCBI Taxonomy" id="208336"/>
    <lineage>
        <taxon>Eukaryota</taxon>
        <taxon>Metazoa</taxon>
        <taxon>Chordata</taxon>
        <taxon>Craniata</taxon>
        <taxon>Vertebrata</taxon>
        <taxon>Euteleostomi</taxon>
        <taxon>Actinopterygii</taxon>
        <taxon>Neopterygii</taxon>
        <taxon>Teleostei</taxon>
        <taxon>Neoteleostei</taxon>
        <taxon>Acanthomorphata</taxon>
        <taxon>Ovalentaria</taxon>
        <taxon>Atherinomorphae</taxon>
        <taxon>Cyprinodontiformes</taxon>
        <taxon>Goodeidae</taxon>
        <taxon>Goodea</taxon>
    </lineage>
</organism>
<dbReference type="EMBL" id="JAHRIO010061757">
    <property type="protein sequence ID" value="MEQ2178978.1"/>
    <property type="molecule type" value="Genomic_DNA"/>
</dbReference>
<keyword evidence="1" id="KW-0472">Membrane</keyword>
<accession>A0ABV0P699</accession>
<keyword evidence="3" id="KW-1185">Reference proteome</keyword>
<feature type="non-terminal residue" evidence="2">
    <location>
        <position position="1"/>
    </location>
</feature>
<comment type="caution">
    <text evidence="2">The sequence shown here is derived from an EMBL/GenBank/DDBJ whole genome shotgun (WGS) entry which is preliminary data.</text>
</comment>
<dbReference type="Proteomes" id="UP001476798">
    <property type="component" value="Unassembled WGS sequence"/>
</dbReference>
<evidence type="ECO:0000313" key="2">
    <source>
        <dbReference type="EMBL" id="MEQ2178978.1"/>
    </source>
</evidence>
<gene>
    <name evidence="2" type="ORF">GOODEAATRI_019789</name>
</gene>
<name>A0ABV0P699_9TELE</name>
<feature type="transmembrane region" description="Helical" evidence="1">
    <location>
        <begin position="64"/>
        <end position="85"/>
    </location>
</feature>
<sequence>DVGGYTVARTRQGELLDGPIESITVNTGHIIMLSVPLFVVPNMLTSSPSHPVFLSLSQFSRASLLNAAAAATLLLVNWMFAIVSAEETTSIRPALSPVARQPYGTIL</sequence>
<keyword evidence="1" id="KW-0812">Transmembrane</keyword>
<evidence type="ECO:0000256" key="1">
    <source>
        <dbReference type="SAM" id="Phobius"/>
    </source>
</evidence>
<proteinExistence type="predicted"/>
<evidence type="ECO:0000313" key="3">
    <source>
        <dbReference type="Proteomes" id="UP001476798"/>
    </source>
</evidence>
<keyword evidence="1" id="KW-1133">Transmembrane helix</keyword>
<reference evidence="2 3" key="1">
    <citation type="submission" date="2021-06" db="EMBL/GenBank/DDBJ databases">
        <authorList>
            <person name="Palmer J.M."/>
        </authorList>
    </citation>
    <scope>NUCLEOTIDE SEQUENCE [LARGE SCALE GENOMIC DNA]</scope>
    <source>
        <strain evidence="2 3">GA_2019</strain>
        <tissue evidence="2">Muscle</tissue>
    </source>
</reference>